<organism evidence="1 2">
    <name type="scientific">Streptacidiphilus monticola</name>
    <dbReference type="NCBI Taxonomy" id="2161674"/>
    <lineage>
        <taxon>Bacteria</taxon>
        <taxon>Bacillati</taxon>
        <taxon>Actinomycetota</taxon>
        <taxon>Actinomycetes</taxon>
        <taxon>Kitasatosporales</taxon>
        <taxon>Streptomycetaceae</taxon>
        <taxon>Streptacidiphilus</taxon>
    </lineage>
</organism>
<reference evidence="2" key="1">
    <citation type="journal article" date="2019" name="Int. J. Syst. Evol. Microbiol.">
        <title>The Global Catalogue of Microorganisms (GCM) 10K type strain sequencing project: providing services to taxonomists for standard genome sequencing and annotation.</title>
        <authorList>
            <consortium name="The Broad Institute Genomics Platform"/>
            <consortium name="The Broad Institute Genome Sequencing Center for Infectious Disease"/>
            <person name="Wu L."/>
            <person name="Ma J."/>
        </authorList>
    </citation>
    <scope>NUCLEOTIDE SEQUENCE [LARGE SCALE GENOMIC DNA]</scope>
    <source>
        <strain evidence="2">JCM 4816</strain>
    </source>
</reference>
<keyword evidence="2" id="KW-1185">Reference proteome</keyword>
<protein>
    <submittedName>
        <fullName evidence="1">DUF5133 domain-containing protein</fullName>
    </submittedName>
</protein>
<evidence type="ECO:0000313" key="2">
    <source>
        <dbReference type="Proteomes" id="UP001596174"/>
    </source>
</evidence>
<dbReference type="InterPro" id="IPR033457">
    <property type="entry name" value="DUF5133"/>
</dbReference>
<evidence type="ECO:0000313" key="1">
    <source>
        <dbReference type="EMBL" id="MFC5908886.1"/>
    </source>
</evidence>
<comment type="caution">
    <text evidence="1">The sequence shown here is derived from an EMBL/GenBank/DDBJ whole genome shotgun (WGS) entry which is preliminary data.</text>
</comment>
<dbReference type="Pfam" id="PF17196">
    <property type="entry name" value="DUF5133"/>
    <property type="match status" value="1"/>
</dbReference>
<dbReference type="EMBL" id="JBHSQJ010000068">
    <property type="protein sequence ID" value="MFC5908886.1"/>
    <property type="molecule type" value="Genomic_DNA"/>
</dbReference>
<dbReference type="Proteomes" id="UP001596174">
    <property type="component" value="Unassembled WGS sequence"/>
</dbReference>
<name>A0ABW1G6Q4_9ACTN</name>
<proteinExistence type="predicted"/>
<gene>
    <name evidence="1" type="ORF">ACFP3V_16885</name>
</gene>
<sequence>MPLINLRELRRLVDELDALAHRPLDPRVEDLRYTLCVYTGARDHIEALAAARVLLTPPPAAAEAPTTNLQ</sequence>
<dbReference type="RefSeq" id="WP_380584181.1">
    <property type="nucleotide sequence ID" value="NZ_JBHSQJ010000068.1"/>
</dbReference>
<accession>A0ABW1G6Q4</accession>